<dbReference type="Proteomes" id="UP001497535">
    <property type="component" value="Unassembled WGS sequence"/>
</dbReference>
<accession>A0ACB0YGB4</accession>
<evidence type="ECO:0000313" key="2">
    <source>
        <dbReference type="Proteomes" id="UP001497535"/>
    </source>
</evidence>
<name>A0ACB0YGB4_MELEN</name>
<proteinExistence type="predicted"/>
<organism evidence="1 2">
    <name type="scientific">Meloidogyne enterolobii</name>
    <name type="common">Root-knot nematode worm</name>
    <name type="synonym">Meloidogyne mayaguensis</name>
    <dbReference type="NCBI Taxonomy" id="390850"/>
    <lineage>
        <taxon>Eukaryota</taxon>
        <taxon>Metazoa</taxon>
        <taxon>Ecdysozoa</taxon>
        <taxon>Nematoda</taxon>
        <taxon>Chromadorea</taxon>
        <taxon>Rhabditida</taxon>
        <taxon>Tylenchina</taxon>
        <taxon>Tylenchomorpha</taxon>
        <taxon>Tylenchoidea</taxon>
        <taxon>Meloidogynidae</taxon>
        <taxon>Meloidogyninae</taxon>
        <taxon>Meloidogyne</taxon>
    </lineage>
</organism>
<dbReference type="EMBL" id="CAVMJV010000012">
    <property type="protein sequence ID" value="CAK5045539.1"/>
    <property type="molecule type" value="Genomic_DNA"/>
</dbReference>
<protein>
    <submittedName>
        <fullName evidence="1">Uncharacterized protein</fullName>
    </submittedName>
</protein>
<reference evidence="1" key="1">
    <citation type="submission" date="2023-11" db="EMBL/GenBank/DDBJ databases">
        <authorList>
            <person name="Poullet M."/>
        </authorList>
    </citation>
    <scope>NUCLEOTIDE SEQUENCE</scope>
    <source>
        <strain evidence="1">E1834</strain>
    </source>
</reference>
<gene>
    <name evidence="1" type="ORF">MENTE1834_LOCUS11773</name>
</gene>
<evidence type="ECO:0000313" key="1">
    <source>
        <dbReference type="EMBL" id="CAK5045539.1"/>
    </source>
</evidence>
<keyword evidence="2" id="KW-1185">Reference proteome</keyword>
<sequence length="312" mass="35865">MLACGRAELVVRKMTVKINTLNAIKKFSLKKFSTVTDSNTTSTNEFLFLKNTLIQRIFRLLALCLGFTGISLCMLSFFNYVNDLDESPQVFTQDAVEVFLSIMKLCFFVLLFTWIRRIPPRLLDLHRQAESRGDKVLILGSVLFLTAECICEIMELLFFSFRNKRVYLAIKILDILYSVNNLASNFLEAFCLMKLIALKDNFLKELSAILPFIATCCTILNLTDFAMTYFYIETEKHHLKSLESSEFFVLVGVIGRLLDTANYLYTFTCALCWIDIIIRYRHFGLFILGNKPKTNLGRTNYASDGEESETQC</sequence>
<comment type="caution">
    <text evidence="1">The sequence shown here is derived from an EMBL/GenBank/DDBJ whole genome shotgun (WGS) entry which is preliminary data.</text>
</comment>